<dbReference type="SMART" id="SM01207">
    <property type="entry name" value="G3P_acyltransf"/>
    <property type="match status" value="1"/>
</dbReference>
<dbReference type="InterPro" id="IPR003811">
    <property type="entry name" value="G3P_acylTferase_PlsY"/>
</dbReference>
<keyword evidence="8 10" id="KW-0594">Phospholipid biosynthesis</keyword>
<evidence type="ECO:0000313" key="12">
    <source>
        <dbReference type="Proteomes" id="UP000658225"/>
    </source>
</evidence>
<feature type="transmembrane region" description="Helical" evidence="10">
    <location>
        <begin position="147"/>
        <end position="176"/>
    </location>
</feature>
<comment type="pathway">
    <text evidence="10">Lipid metabolism; phospholipid metabolism.</text>
</comment>
<dbReference type="AlphaFoldDB" id="A0A927RBC5"/>
<keyword evidence="3 10" id="KW-0808">Transferase</keyword>
<reference evidence="11" key="1">
    <citation type="submission" date="2020-10" db="EMBL/GenBank/DDBJ databases">
        <title>Genomic Encyclopedia of Type Strains, Phase IV (KMG-IV): sequencing the most valuable type-strain genomes for metagenomic binning, comparative biology and taxonomic classification.</title>
        <authorList>
            <person name="Goeker M."/>
        </authorList>
    </citation>
    <scope>NUCLEOTIDE SEQUENCE</scope>
    <source>
        <strain evidence="11">DSM 13886</strain>
    </source>
</reference>
<evidence type="ECO:0000256" key="4">
    <source>
        <dbReference type="ARBA" id="ARBA00022692"/>
    </source>
</evidence>
<dbReference type="EMBL" id="JADBEL010000001">
    <property type="protein sequence ID" value="MBE1553245.1"/>
    <property type="molecule type" value="Genomic_DNA"/>
</dbReference>
<keyword evidence="12" id="KW-1185">Reference proteome</keyword>
<accession>A0A927RBC5</accession>
<keyword evidence="11" id="KW-0012">Acyltransferase</keyword>
<keyword evidence="7 10" id="KW-0472">Membrane</keyword>
<comment type="caution">
    <text evidence="11">The sequence shown here is derived from an EMBL/GenBank/DDBJ whole genome shotgun (WGS) entry which is preliminary data.</text>
</comment>
<comment type="catalytic activity">
    <reaction evidence="10">
        <text>an acyl phosphate + sn-glycerol 3-phosphate = a 1-acyl-sn-glycero-3-phosphate + phosphate</text>
        <dbReference type="Rhea" id="RHEA:34075"/>
        <dbReference type="ChEBI" id="CHEBI:43474"/>
        <dbReference type="ChEBI" id="CHEBI:57597"/>
        <dbReference type="ChEBI" id="CHEBI:57970"/>
        <dbReference type="ChEBI" id="CHEBI:59918"/>
        <dbReference type="EC" id="2.3.1.275"/>
    </reaction>
</comment>
<keyword evidence="1 10" id="KW-1003">Cell membrane</keyword>
<evidence type="ECO:0000256" key="2">
    <source>
        <dbReference type="ARBA" id="ARBA00022516"/>
    </source>
</evidence>
<proteinExistence type="inferred from homology"/>
<evidence type="ECO:0000256" key="5">
    <source>
        <dbReference type="ARBA" id="ARBA00022989"/>
    </source>
</evidence>
<evidence type="ECO:0000256" key="9">
    <source>
        <dbReference type="ARBA" id="ARBA00023264"/>
    </source>
</evidence>
<keyword evidence="6 10" id="KW-0443">Lipid metabolism</keyword>
<feature type="transmembrane region" description="Helical" evidence="10">
    <location>
        <begin position="109"/>
        <end position="135"/>
    </location>
</feature>
<evidence type="ECO:0000256" key="1">
    <source>
        <dbReference type="ARBA" id="ARBA00022475"/>
    </source>
</evidence>
<name>A0A927RBC5_9BACL</name>
<sequence>MTLLYLLLGSYLLGNILTATIISNLFYKKEIHSEGSGNPGARNVGRVFGKKAFVATFFGDAIKGALAVLATKWLGFGMTIEILALIAVLLGHIYPVFFKFRGGQGISAFIGGLLAFNLPTFAVFVGIFLLLYAFIRSFTVAGLSAIVVVPVIVLSLSLGLQVFIATCFLSSLVLLAHKDDLKEKFMKERGGV</sequence>
<dbReference type="GO" id="GO:0043772">
    <property type="term" value="F:acyl-phosphate glycerol-3-phosphate acyltransferase activity"/>
    <property type="evidence" value="ECO:0007669"/>
    <property type="project" value="UniProtKB-UniRule"/>
</dbReference>
<dbReference type="EC" id="2.3.1.275" evidence="10"/>
<keyword evidence="4 10" id="KW-0812">Transmembrane</keyword>
<keyword evidence="9 10" id="KW-1208">Phospholipid metabolism</keyword>
<feature type="transmembrane region" description="Helical" evidence="10">
    <location>
        <begin position="76"/>
        <end position="97"/>
    </location>
</feature>
<comment type="subcellular location">
    <subcellularLocation>
        <location evidence="10">Cell membrane</location>
        <topology evidence="10">Multi-pass membrane protein</topology>
    </subcellularLocation>
</comment>
<dbReference type="GO" id="GO:0008654">
    <property type="term" value="P:phospholipid biosynthetic process"/>
    <property type="evidence" value="ECO:0007669"/>
    <property type="project" value="UniProtKB-UniRule"/>
</dbReference>
<evidence type="ECO:0000256" key="10">
    <source>
        <dbReference type="HAMAP-Rule" id="MF_01043"/>
    </source>
</evidence>
<organism evidence="11 12">
    <name type="scientific">Sporosarcina limicola</name>
    <dbReference type="NCBI Taxonomy" id="34101"/>
    <lineage>
        <taxon>Bacteria</taxon>
        <taxon>Bacillati</taxon>
        <taxon>Bacillota</taxon>
        <taxon>Bacilli</taxon>
        <taxon>Bacillales</taxon>
        <taxon>Caryophanaceae</taxon>
        <taxon>Sporosarcina</taxon>
    </lineage>
</organism>
<dbReference type="PANTHER" id="PTHR30309">
    <property type="entry name" value="INNER MEMBRANE PROTEIN YGIH"/>
    <property type="match status" value="1"/>
</dbReference>
<evidence type="ECO:0000256" key="3">
    <source>
        <dbReference type="ARBA" id="ARBA00022679"/>
    </source>
</evidence>
<dbReference type="PANTHER" id="PTHR30309:SF0">
    <property type="entry name" value="GLYCEROL-3-PHOSPHATE ACYLTRANSFERASE-RELATED"/>
    <property type="match status" value="1"/>
</dbReference>
<feature type="transmembrane region" description="Helical" evidence="10">
    <location>
        <begin position="6"/>
        <end position="27"/>
    </location>
</feature>
<dbReference type="Proteomes" id="UP000658225">
    <property type="component" value="Unassembled WGS sequence"/>
</dbReference>
<evidence type="ECO:0000256" key="7">
    <source>
        <dbReference type="ARBA" id="ARBA00023136"/>
    </source>
</evidence>
<dbReference type="HAMAP" id="MF_01043">
    <property type="entry name" value="PlsY"/>
    <property type="match status" value="1"/>
</dbReference>
<dbReference type="RefSeq" id="WP_192597059.1">
    <property type="nucleotide sequence ID" value="NZ_JADBEL010000001.1"/>
</dbReference>
<evidence type="ECO:0000313" key="11">
    <source>
        <dbReference type="EMBL" id="MBE1553245.1"/>
    </source>
</evidence>
<dbReference type="Pfam" id="PF02660">
    <property type="entry name" value="G3P_acyltransf"/>
    <property type="match status" value="1"/>
</dbReference>
<keyword evidence="2 10" id="KW-0444">Lipid biosynthesis</keyword>
<evidence type="ECO:0000256" key="6">
    <source>
        <dbReference type="ARBA" id="ARBA00023098"/>
    </source>
</evidence>
<protein>
    <recommendedName>
        <fullName evidence="10">Glycerol-3-phosphate acyltransferase</fullName>
    </recommendedName>
    <alternativeName>
        <fullName evidence="10">Acyl-PO4 G3P acyltransferase</fullName>
    </alternativeName>
    <alternativeName>
        <fullName evidence="10">Acyl-phosphate--glycerol-3-phosphate acyltransferase</fullName>
    </alternativeName>
    <alternativeName>
        <fullName evidence="10">G3P acyltransferase</fullName>
        <shortName evidence="10">GPAT</shortName>
        <ecNumber evidence="10">2.3.1.275</ecNumber>
    </alternativeName>
    <alternativeName>
        <fullName evidence="10">Lysophosphatidic acid synthase</fullName>
        <shortName evidence="10">LPA synthase</shortName>
    </alternativeName>
</protein>
<comment type="subunit">
    <text evidence="10">Probably interacts with PlsX.</text>
</comment>
<gene>
    <name evidence="10" type="primary">plsY</name>
    <name evidence="11" type="ORF">H4683_000314</name>
</gene>
<comment type="function">
    <text evidence="10">Catalyzes the transfer of an acyl group from acyl-phosphate (acyl-PO(4)) to glycerol-3-phosphate (G3P) to form lysophosphatidic acid (LPA). This enzyme utilizes acyl-phosphate as fatty acyl donor, but not acyl-CoA or acyl-ACP.</text>
</comment>
<keyword evidence="5 10" id="KW-1133">Transmembrane helix</keyword>
<evidence type="ECO:0000256" key="8">
    <source>
        <dbReference type="ARBA" id="ARBA00023209"/>
    </source>
</evidence>
<dbReference type="GO" id="GO:0005886">
    <property type="term" value="C:plasma membrane"/>
    <property type="evidence" value="ECO:0007669"/>
    <property type="project" value="UniProtKB-SubCell"/>
</dbReference>
<comment type="similarity">
    <text evidence="10">Belongs to the PlsY family.</text>
</comment>